<dbReference type="InterPro" id="IPR036465">
    <property type="entry name" value="vWFA_dom_sf"/>
</dbReference>
<proteinExistence type="predicted"/>
<evidence type="ECO:0000256" key="2">
    <source>
        <dbReference type="ARBA" id="ARBA00022692"/>
    </source>
</evidence>
<feature type="domain" description="VWFA" evidence="6">
    <location>
        <begin position="96"/>
        <end position="291"/>
    </location>
</feature>
<dbReference type="PANTHER" id="PTHR22550:SF5">
    <property type="entry name" value="LEUCINE ZIPPER PROTEIN 4"/>
    <property type="match status" value="1"/>
</dbReference>
<keyword evidence="3 5" id="KW-1133">Transmembrane helix</keyword>
<dbReference type="Pfam" id="PF07584">
    <property type="entry name" value="BatA"/>
    <property type="match status" value="1"/>
</dbReference>
<feature type="transmembrane region" description="Helical" evidence="5">
    <location>
        <begin position="12"/>
        <end position="30"/>
    </location>
</feature>
<gene>
    <name evidence="7" type="ORF">JIN82_08860</name>
</gene>
<dbReference type="InterPro" id="IPR024163">
    <property type="entry name" value="Aerotolerance_reg_N"/>
</dbReference>
<dbReference type="InterPro" id="IPR050768">
    <property type="entry name" value="UPF0353/GerABKA_families"/>
</dbReference>
<dbReference type="PROSITE" id="PS50234">
    <property type="entry name" value="VWFA"/>
    <property type="match status" value="1"/>
</dbReference>
<dbReference type="Proteomes" id="UP000624703">
    <property type="component" value="Unassembled WGS sequence"/>
</dbReference>
<organism evidence="7 8">
    <name type="scientific">Persicirhabdus sediminis</name>
    <dbReference type="NCBI Taxonomy" id="454144"/>
    <lineage>
        <taxon>Bacteria</taxon>
        <taxon>Pseudomonadati</taxon>
        <taxon>Verrucomicrobiota</taxon>
        <taxon>Verrucomicrobiia</taxon>
        <taxon>Verrucomicrobiales</taxon>
        <taxon>Verrucomicrobiaceae</taxon>
        <taxon>Persicirhabdus</taxon>
    </lineage>
</organism>
<dbReference type="RefSeq" id="WP_200311273.1">
    <property type="nucleotide sequence ID" value="NZ_JAENIM010000039.1"/>
</dbReference>
<dbReference type="Gene3D" id="3.40.50.410">
    <property type="entry name" value="von Willebrand factor, type A domain"/>
    <property type="match status" value="1"/>
</dbReference>
<feature type="transmembrane region" description="Helical" evidence="5">
    <location>
        <begin position="64"/>
        <end position="83"/>
    </location>
</feature>
<evidence type="ECO:0000313" key="8">
    <source>
        <dbReference type="Proteomes" id="UP000624703"/>
    </source>
</evidence>
<evidence type="ECO:0000256" key="1">
    <source>
        <dbReference type="ARBA" id="ARBA00022475"/>
    </source>
</evidence>
<keyword evidence="8" id="KW-1185">Reference proteome</keyword>
<evidence type="ECO:0000256" key="5">
    <source>
        <dbReference type="SAM" id="Phobius"/>
    </source>
</evidence>
<dbReference type="Pfam" id="PF00092">
    <property type="entry name" value="VWA"/>
    <property type="match status" value="1"/>
</dbReference>
<dbReference type="SMART" id="SM00327">
    <property type="entry name" value="VWA"/>
    <property type="match status" value="1"/>
</dbReference>
<reference evidence="7" key="1">
    <citation type="submission" date="2021-01" db="EMBL/GenBank/DDBJ databases">
        <title>Modified the classification status of verrucomicrobia.</title>
        <authorList>
            <person name="Feng X."/>
        </authorList>
    </citation>
    <scope>NUCLEOTIDE SEQUENCE</scope>
    <source>
        <strain evidence="7">_KCTC 22039</strain>
    </source>
</reference>
<dbReference type="InterPro" id="IPR002035">
    <property type="entry name" value="VWF_A"/>
</dbReference>
<protein>
    <submittedName>
        <fullName evidence="7">VWA domain-containing protein</fullName>
    </submittedName>
</protein>
<keyword evidence="2 5" id="KW-0812">Transmembrane</keyword>
<accession>A0A8J7SJQ4</accession>
<keyword evidence="1" id="KW-1003">Cell membrane</keyword>
<comment type="caution">
    <text evidence="7">The sequence shown here is derived from an EMBL/GenBank/DDBJ whole genome shotgun (WGS) entry which is preliminary data.</text>
</comment>
<keyword evidence="4 5" id="KW-0472">Membrane</keyword>
<dbReference type="SUPFAM" id="SSF53300">
    <property type="entry name" value="vWA-like"/>
    <property type="match status" value="1"/>
</dbReference>
<dbReference type="PANTHER" id="PTHR22550">
    <property type="entry name" value="SPORE GERMINATION PROTEIN"/>
    <property type="match status" value="1"/>
</dbReference>
<evidence type="ECO:0000259" key="6">
    <source>
        <dbReference type="PROSITE" id="PS50234"/>
    </source>
</evidence>
<sequence length="334" mass="36565">MADFTFLDNFTFANPGWLLLLIPTICLIFIRGRKRTPETITFSSLSVLASLGQKPSRAAGGIRFPLMIFALIAAIIGLARPQWTNSYTERTASGIDIILAIDISKSMETVDFAVQGQRTTRMVVAKATAENFIEQRKDDRLGIVAFAGRPYVTSPITLDHEWLIGKLRELDPDLIGEQGTAIGSAIAASATRLDGREAKSKIIVLLTDGANNSGKLSPIEAAKLAKELDIKIYTVAIGSEKGRLSRDVQATPKQEFNPEVLQEIAKLTEAEYFHAKTTDDLVDTFATIDELEKTEIKTHTIVDVKELFPYYVGAAILLSLCSLLVQSLRPTPAP</sequence>
<evidence type="ECO:0000256" key="4">
    <source>
        <dbReference type="ARBA" id="ARBA00023136"/>
    </source>
</evidence>
<name>A0A8J7SJQ4_9BACT</name>
<evidence type="ECO:0000256" key="3">
    <source>
        <dbReference type="ARBA" id="ARBA00022989"/>
    </source>
</evidence>
<evidence type="ECO:0000313" key="7">
    <source>
        <dbReference type="EMBL" id="MBK1791261.1"/>
    </source>
</evidence>
<dbReference type="AlphaFoldDB" id="A0A8J7SJQ4"/>
<dbReference type="EMBL" id="JAENIM010000039">
    <property type="protein sequence ID" value="MBK1791261.1"/>
    <property type="molecule type" value="Genomic_DNA"/>
</dbReference>